<evidence type="ECO:0000313" key="1">
    <source>
        <dbReference type="EMBL" id="ABV61346.1"/>
    </source>
</evidence>
<dbReference type="Proteomes" id="UP000001355">
    <property type="component" value="Chromosome"/>
</dbReference>
<proteinExistence type="predicted"/>
<accession>A8FAS9</accession>
<protein>
    <recommendedName>
        <fullName evidence="3">PD-(D/E)XK motif protein</fullName>
    </recommendedName>
</protein>
<sequence>MERIGLTYEEISNSINDGVLLESQLKARLIKDLSFASILLAINAEHRRLFLLSLIRVMEKDTVDKFPTWNGINVYQKKMFNPLTNKESWFLVFEQQDLIANEIFEYLVGDIIEYIIDSTNLNQLQSRLKKVLFKWYTFFSKNNTTGLSEQQQQGLLGELIYIYQMLKSTSSSPKIISSWYGVDKEKIDFQLGNVGIEIKTSIAGKPYRVTISAEDQLETSDEIELYLYCIMLERSKRSGVTILDIIKDIRVLLNDYPDVLVEFNNKLFTYGIIEPYLSVEKLLKFIVKDTFYFIVKDNFPRITKNILPLGILNVKYQLSLDSCNLFQVQEEQVLYKMKEVIQ</sequence>
<evidence type="ECO:0008006" key="3">
    <source>
        <dbReference type="Google" id="ProtNLM"/>
    </source>
</evidence>
<dbReference type="OrthoDB" id="1902020at2"/>
<organism evidence="1 2">
    <name type="scientific">Bacillus pumilus (strain SAFR-032)</name>
    <dbReference type="NCBI Taxonomy" id="315750"/>
    <lineage>
        <taxon>Bacteria</taxon>
        <taxon>Bacillati</taxon>
        <taxon>Bacillota</taxon>
        <taxon>Bacilli</taxon>
        <taxon>Bacillales</taxon>
        <taxon>Bacillaceae</taxon>
        <taxon>Bacillus</taxon>
    </lineage>
</organism>
<gene>
    <name evidence="1" type="ordered locus">BPUM_0654</name>
</gene>
<dbReference type="EMBL" id="CP000813">
    <property type="protein sequence ID" value="ABV61346.1"/>
    <property type="molecule type" value="Genomic_DNA"/>
</dbReference>
<dbReference type="Pfam" id="PF14390">
    <property type="entry name" value="DUF4420"/>
    <property type="match status" value="1"/>
</dbReference>
<dbReference type="RefSeq" id="WP_012009193.1">
    <property type="nucleotide sequence ID" value="NC_009848.4"/>
</dbReference>
<dbReference type="STRING" id="315750.BPUM_0654"/>
<dbReference type="GeneID" id="5619902"/>
<reference evidence="1 2" key="3">
    <citation type="journal article" date="2013" name="PLoS ONE">
        <title>Candidate genes that may be responsible for the unusual resistances exhibited by Bacillus pumilus SAFR-032 spores.</title>
        <authorList>
            <person name="Tirumalai M.R."/>
            <person name="Rastogi R."/>
            <person name="Zamani N."/>
            <person name="O'Bryant Williams E."/>
            <person name="Allen S."/>
            <person name="Diouf F."/>
            <person name="Kwende S."/>
            <person name="Weinstock G.M."/>
            <person name="Venkateswaran K.J."/>
            <person name="Fox G.E."/>
        </authorList>
    </citation>
    <scope>NUCLEOTIDE SEQUENCE [LARGE SCALE GENOMIC DNA]</scope>
    <source>
        <strain evidence="1 2">SAFR-032</strain>
    </source>
</reference>
<dbReference type="eggNOG" id="ENOG502Z9WJ">
    <property type="taxonomic scope" value="Bacteria"/>
</dbReference>
<dbReference type="AlphaFoldDB" id="A8FAS9"/>
<evidence type="ECO:0000313" key="2">
    <source>
        <dbReference type="Proteomes" id="UP000001355"/>
    </source>
</evidence>
<reference evidence="1 2" key="1">
    <citation type="journal article" date="2007" name="PLoS ONE">
        <title>Paradoxical DNA repair and peroxide resistance gene conservation in Bacillus pumilus SAFR-032.</title>
        <authorList>
            <person name="Gioia J."/>
            <person name="Yerrapragada S."/>
            <person name="Qin X."/>
            <person name="Jiang H."/>
            <person name="Igboeli O.C."/>
            <person name="Muzny D."/>
            <person name="Dugan-Rocha S."/>
            <person name="Ding Y."/>
            <person name="Hawes A."/>
            <person name="Liu W."/>
            <person name="Perez L."/>
            <person name="Kovar C."/>
            <person name="Dinh H."/>
            <person name="Lee S."/>
            <person name="Nazareth L."/>
            <person name="Blyth P."/>
            <person name="Holder M."/>
            <person name="Buhay C."/>
            <person name="Tirumalai M.R."/>
            <person name="Liu Y."/>
            <person name="Dasgupta I."/>
            <person name="Bokhetache L."/>
            <person name="Fujita M."/>
            <person name="Karouia F."/>
            <person name="Eswara Moorthy P."/>
            <person name="Siefert J."/>
            <person name="Uzman A."/>
            <person name="Buzumbo P."/>
            <person name="Verma A."/>
            <person name="Zwiya H."/>
            <person name="McWilliams B.D."/>
            <person name="Olowu A."/>
            <person name="Clinkenbeard K.D."/>
            <person name="Newcombe D."/>
            <person name="Golebiewski L."/>
            <person name="Petrosino J.F."/>
            <person name="Nicholson W.L."/>
            <person name="Fox G.E."/>
            <person name="Venkateswaran K."/>
            <person name="Highlander S.K."/>
            <person name="Weinstock G.M."/>
        </authorList>
    </citation>
    <scope>NUCLEOTIDE SEQUENCE [LARGE SCALE GENOMIC DNA]</scope>
    <source>
        <strain evidence="1 2">SAFR-032</strain>
    </source>
</reference>
<name>A8FAS9_BACP2</name>
<reference evidence="1 2" key="2">
    <citation type="journal article" date="2013" name="Extremophiles">
        <title>An ICEBs1-like element may be associated with the extreme radiation and desiccation resistance of Bacillus pumilus SAFR-032 spores.</title>
        <authorList>
            <person name="Tirumalai M.R."/>
            <person name="Fox G.E."/>
        </authorList>
    </citation>
    <scope>NUCLEOTIDE SEQUENCE [LARGE SCALE GENOMIC DNA]</scope>
    <source>
        <strain evidence="1 2">SAFR-032</strain>
    </source>
</reference>
<dbReference type="HOGENOM" id="CLU_069764_1_0_9"/>
<dbReference type="KEGG" id="bpu:BPUM_0654"/>
<keyword evidence="2" id="KW-1185">Reference proteome</keyword>
<dbReference type="InterPro" id="IPR025534">
    <property type="entry name" value="DUF4420"/>
</dbReference>